<evidence type="ECO:0000256" key="1">
    <source>
        <dbReference type="SAM" id="MobiDB-lite"/>
    </source>
</evidence>
<organism evidence="4 5">
    <name type="scientific">Deinococcus cellulosilyticus (strain DSM 18568 / NBRC 106333 / KACC 11606 / 5516J-15)</name>
    <dbReference type="NCBI Taxonomy" id="1223518"/>
    <lineage>
        <taxon>Bacteria</taxon>
        <taxon>Thermotogati</taxon>
        <taxon>Deinococcota</taxon>
        <taxon>Deinococci</taxon>
        <taxon>Deinococcales</taxon>
        <taxon>Deinococcaceae</taxon>
        <taxon>Deinococcus</taxon>
    </lineage>
</organism>
<evidence type="ECO:0000256" key="3">
    <source>
        <dbReference type="SAM" id="SignalP"/>
    </source>
</evidence>
<comment type="caution">
    <text evidence="4">The sequence shown here is derived from an EMBL/GenBank/DDBJ whole genome shotgun (WGS) entry which is preliminary data.</text>
</comment>
<reference evidence="4 5" key="1">
    <citation type="submission" date="2019-07" db="EMBL/GenBank/DDBJ databases">
        <title>Whole genome shotgun sequence of Deinococcus cellulosilyticus NBRC 106333.</title>
        <authorList>
            <person name="Hosoyama A."/>
            <person name="Uohara A."/>
            <person name="Ohji S."/>
            <person name="Ichikawa N."/>
        </authorList>
    </citation>
    <scope>NUCLEOTIDE SEQUENCE [LARGE SCALE GENOMIC DNA]</scope>
    <source>
        <strain evidence="4 5">NBRC 106333</strain>
    </source>
</reference>
<evidence type="ECO:0000313" key="4">
    <source>
        <dbReference type="EMBL" id="GEM46957.1"/>
    </source>
</evidence>
<dbReference type="AlphaFoldDB" id="A0A511N379"/>
<evidence type="ECO:0008006" key="6">
    <source>
        <dbReference type="Google" id="ProtNLM"/>
    </source>
</evidence>
<name>A0A511N379_DEIC1</name>
<feature type="compositionally biased region" description="Basic and acidic residues" evidence="1">
    <location>
        <begin position="420"/>
        <end position="429"/>
    </location>
</feature>
<keyword evidence="2" id="KW-1133">Transmembrane helix</keyword>
<gene>
    <name evidence="4" type="ORF">DC3_25920</name>
</gene>
<evidence type="ECO:0000256" key="2">
    <source>
        <dbReference type="SAM" id="Phobius"/>
    </source>
</evidence>
<evidence type="ECO:0000313" key="5">
    <source>
        <dbReference type="Proteomes" id="UP000321306"/>
    </source>
</evidence>
<feature type="region of interest" description="Disordered" evidence="1">
    <location>
        <begin position="407"/>
        <end position="429"/>
    </location>
</feature>
<protein>
    <recommendedName>
        <fullName evidence="6">VWA domain-containing protein</fullName>
    </recommendedName>
</protein>
<feature type="chain" id="PRO_5021989469" description="VWA domain-containing protein" evidence="3">
    <location>
        <begin position="22"/>
        <end position="429"/>
    </location>
</feature>
<accession>A0A511N379</accession>
<dbReference type="RefSeq" id="WP_146884821.1">
    <property type="nucleotide sequence ID" value="NZ_BJXB01000010.1"/>
</dbReference>
<keyword evidence="2" id="KW-0472">Membrane</keyword>
<dbReference type="EMBL" id="BJXB01000010">
    <property type="protein sequence ID" value="GEM46957.1"/>
    <property type="molecule type" value="Genomic_DNA"/>
</dbReference>
<dbReference type="OrthoDB" id="58969at2"/>
<feature type="transmembrane region" description="Helical" evidence="2">
    <location>
        <begin position="269"/>
        <end position="287"/>
    </location>
</feature>
<feature type="signal peptide" evidence="3">
    <location>
        <begin position="1"/>
        <end position="21"/>
    </location>
</feature>
<keyword evidence="3" id="KW-0732">Signal</keyword>
<sequence>MMGHQRILVALALGILGGAAAQEGQSEQPKLDQTVLEQSASILYQTLQEALQEVQGDPEQKHLNVAFAFSTGHFAQDPTMAQAAREIANLFVRDHMIEGDQISAYAWEMNVWSHPGAEFNPYTLPASLKDDAAKAQVNRLWPLSAQPDTAGGHDTEQTIVELSEQLQGKNTVLVLLTNTAYSVASDSQKPIGTRSETYQKVLEGWKRLSSNSASGASVQLPFQEQGGKRRTLDAVLVLPNDYQPAALDKGSRTEQLVAAQKAAKQPNLLWVYIVAGVLILGVLVFLLTRQRNPAPTGGSTKAARASKAPLELEIGKSSFAIPGPKDPPLICQVRKDQGIPASDRVTLISEKNIPADLAQLERDRDSILIKVADGVKLHSIDGQPPQKPLIPLREGLYRIELRGQYQEKPTLPPRPFQQELKIRIRPQAE</sequence>
<dbReference type="Proteomes" id="UP000321306">
    <property type="component" value="Unassembled WGS sequence"/>
</dbReference>
<proteinExistence type="predicted"/>
<keyword evidence="5" id="KW-1185">Reference proteome</keyword>
<keyword evidence="2" id="KW-0812">Transmembrane</keyword>